<feature type="signal peptide" evidence="1">
    <location>
        <begin position="1"/>
        <end position="25"/>
    </location>
</feature>
<feature type="domain" description="Outer membrane protein beta-barrel" evidence="2">
    <location>
        <begin position="19"/>
        <end position="196"/>
    </location>
</feature>
<reference evidence="3" key="1">
    <citation type="submission" date="2021-02" db="EMBL/GenBank/DDBJ databases">
        <title>Natronogracilivirga saccharolytica gen. nov. sp. nov. a new anaerobic, haloalkiliphilic carbohydrate-fermenting bacterium from soda lake and proposing of Cyclonatronumiaceae fam. nov. in the phylum Balneolaeota.</title>
        <authorList>
            <person name="Zhilina T.N."/>
            <person name="Sorokin D.Y."/>
            <person name="Zavarzina D.G."/>
            <person name="Toshchakov S.V."/>
            <person name="Kublanov I.V."/>
        </authorList>
    </citation>
    <scope>NUCLEOTIDE SEQUENCE</scope>
    <source>
        <strain evidence="3">Z-1702</strain>
    </source>
</reference>
<dbReference type="Gene3D" id="2.40.160.20">
    <property type="match status" value="1"/>
</dbReference>
<dbReference type="SUPFAM" id="SSF56925">
    <property type="entry name" value="OMPA-like"/>
    <property type="match status" value="1"/>
</dbReference>
<gene>
    <name evidence="3" type="ORF">NATSA_03740</name>
</gene>
<evidence type="ECO:0000313" key="4">
    <source>
        <dbReference type="Proteomes" id="UP000673975"/>
    </source>
</evidence>
<dbReference type="Pfam" id="PF13568">
    <property type="entry name" value="OMP_b-brl_2"/>
    <property type="match status" value="1"/>
</dbReference>
<evidence type="ECO:0000313" key="3">
    <source>
        <dbReference type="EMBL" id="MBP3191769.1"/>
    </source>
</evidence>
<feature type="chain" id="PRO_5035195427" evidence="1">
    <location>
        <begin position="26"/>
        <end position="236"/>
    </location>
</feature>
<evidence type="ECO:0000259" key="2">
    <source>
        <dbReference type="Pfam" id="PF13568"/>
    </source>
</evidence>
<organism evidence="3 4">
    <name type="scientific">Natronogracilivirga saccharolytica</name>
    <dbReference type="NCBI Taxonomy" id="2812953"/>
    <lineage>
        <taxon>Bacteria</taxon>
        <taxon>Pseudomonadati</taxon>
        <taxon>Balneolota</taxon>
        <taxon>Balneolia</taxon>
        <taxon>Balneolales</taxon>
        <taxon>Cyclonatronaceae</taxon>
        <taxon>Natronogracilivirga</taxon>
    </lineage>
</organism>
<keyword evidence="1" id="KW-0732">Signal</keyword>
<dbReference type="Proteomes" id="UP000673975">
    <property type="component" value="Unassembled WGS sequence"/>
</dbReference>
<proteinExistence type="predicted"/>
<dbReference type="RefSeq" id="WP_210510523.1">
    <property type="nucleotide sequence ID" value="NZ_JAFIDN010000002.1"/>
</dbReference>
<dbReference type="EMBL" id="JAFIDN010000002">
    <property type="protein sequence ID" value="MBP3191769.1"/>
    <property type="molecule type" value="Genomic_DNA"/>
</dbReference>
<dbReference type="AlphaFoldDB" id="A0A8J7UW22"/>
<sequence length="236" mass="25385">MIRNLFCITLATLLAMVLFAQSAHAQSPLSFGAKAGINIANVSGDAFDDADSRTGIIIGGVVDIGLPMLPVGLETGLYYSQQGATISESFEEFGETFDFESTLSLDYLTIPVLGKLYFGPPGPISPHIVAGPYFAYLLDAESEVTMNGMTISGDISDETESLDFGLIAGVGVDFNVGVTKLNVQARYSLGLVDIFDDSNNDDFDDFNDFNNDLDDDFVTDPDSKNRVFTITAGIYF</sequence>
<keyword evidence="4" id="KW-1185">Reference proteome</keyword>
<dbReference type="InterPro" id="IPR011250">
    <property type="entry name" value="OMP/PagP_B-barrel"/>
</dbReference>
<name>A0A8J7UW22_9BACT</name>
<evidence type="ECO:0000256" key="1">
    <source>
        <dbReference type="SAM" id="SignalP"/>
    </source>
</evidence>
<protein>
    <submittedName>
        <fullName evidence="3">PorT family protein</fullName>
    </submittedName>
</protein>
<accession>A0A8J7UW22</accession>
<comment type="caution">
    <text evidence="3">The sequence shown here is derived from an EMBL/GenBank/DDBJ whole genome shotgun (WGS) entry which is preliminary data.</text>
</comment>
<dbReference type="InterPro" id="IPR025665">
    <property type="entry name" value="Beta-barrel_OMP_2"/>
</dbReference>